<dbReference type="AlphaFoldDB" id="A0A8H3G0Z7"/>
<keyword evidence="2 4" id="KW-0863">Zinc-finger</keyword>
<dbReference type="InterPro" id="IPR013939">
    <property type="entry name" value="Regulatory_Dfp1/Him1"/>
</dbReference>
<dbReference type="Proteomes" id="UP000664534">
    <property type="component" value="Unassembled WGS sequence"/>
</dbReference>
<proteinExistence type="predicted"/>
<accession>A0A8H3G0Z7</accession>
<comment type="caution">
    <text evidence="7">The sequence shown here is derived from an EMBL/GenBank/DDBJ whole genome shotgun (WGS) entry which is preliminary data.</text>
</comment>
<feature type="region of interest" description="Disordered" evidence="5">
    <location>
        <begin position="564"/>
        <end position="595"/>
    </location>
</feature>
<dbReference type="InterPro" id="IPR038545">
    <property type="entry name" value="Znf_DBF_sf"/>
</dbReference>
<feature type="domain" description="DBF4-type" evidence="6">
    <location>
        <begin position="673"/>
        <end position="711"/>
    </location>
</feature>
<dbReference type="SMART" id="SM00586">
    <property type="entry name" value="ZnF_DBF"/>
    <property type="match status" value="1"/>
</dbReference>
<evidence type="ECO:0000313" key="7">
    <source>
        <dbReference type="EMBL" id="CAF9934617.1"/>
    </source>
</evidence>
<dbReference type="EMBL" id="CAJPDT010000077">
    <property type="protein sequence ID" value="CAF9934617.1"/>
    <property type="molecule type" value="Genomic_DNA"/>
</dbReference>
<feature type="region of interest" description="Disordered" evidence="5">
    <location>
        <begin position="452"/>
        <end position="515"/>
    </location>
</feature>
<keyword evidence="8" id="KW-1185">Reference proteome</keyword>
<dbReference type="SUPFAM" id="SSF52113">
    <property type="entry name" value="BRCT domain"/>
    <property type="match status" value="1"/>
</dbReference>
<name>A0A8H3G0Z7_9LECA</name>
<dbReference type="InterPro" id="IPR055116">
    <property type="entry name" value="DBF4_BRCT"/>
</dbReference>
<dbReference type="GO" id="GO:0003676">
    <property type="term" value="F:nucleic acid binding"/>
    <property type="evidence" value="ECO:0007669"/>
    <property type="project" value="InterPro"/>
</dbReference>
<evidence type="ECO:0000256" key="1">
    <source>
        <dbReference type="ARBA" id="ARBA00022723"/>
    </source>
</evidence>
<dbReference type="InterPro" id="IPR006572">
    <property type="entry name" value="Znf_DBF"/>
</dbReference>
<gene>
    <name evidence="7" type="ORF">IMSHALPRED_009785</name>
</gene>
<evidence type="ECO:0000313" key="8">
    <source>
        <dbReference type="Proteomes" id="UP000664534"/>
    </source>
</evidence>
<dbReference type="Pfam" id="PF08630">
    <property type="entry name" value="Dfp1_Him1_M"/>
    <property type="match status" value="1"/>
</dbReference>
<evidence type="ECO:0000256" key="4">
    <source>
        <dbReference type="PROSITE-ProRule" id="PRU00600"/>
    </source>
</evidence>
<dbReference type="GO" id="GO:0008270">
    <property type="term" value="F:zinc ion binding"/>
    <property type="evidence" value="ECO:0007669"/>
    <property type="project" value="UniProtKB-KW"/>
</dbReference>
<dbReference type="Gene3D" id="3.40.50.10190">
    <property type="entry name" value="BRCT domain"/>
    <property type="match status" value="2"/>
</dbReference>
<dbReference type="Gene3D" id="6.10.250.3410">
    <property type="entry name" value="DBF zinc finger"/>
    <property type="match status" value="1"/>
</dbReference>
<dbReference type="GO" id="GO:0031431">
    <property type="term" value="C:Dbf4-dependent protein kinase complex"/>
    <property type="evidence" value="ECO:0007669"/>
    <property type="project" value="TreeGrafter"/>
</dbReference>
<sequence length="720" mass="81059">MSSKRVPLGNVPNAANSPFRSVAAVTSKRSRDQLEAQQDLSFDLQPRAKRQALDDGRTNLRISPRKQTLQSVEGRIFGKRPLHAQPTPFERKLLASAKETNVAQRVEQKIEQKVQQRVERQGKASHEALEDIRQWQRHYKRSFPSFVFYFESLPEEVRVKCSKWIRSLGAREEKFFSKEVTHVVTTRPIPSDHDLKEAIDLNTISSTSTSSQTTSQPSTINPSLLDRRNEFRGQSLQRNKFTFEAATSKKAVFSGFNDMVESRKSNSGNTDILLKAKEMGIKLWQLEKLSRVVNSMFDVPNETQAYAGNATRSRGVNAAAKGEREPDLSRMLRNERLNGPSDRDPTVALSEVVPFKGPFIYIRDIDERTKPIMVKDYPRPATQEEGEWPQFRSARHGRCPFVEDPRQEMEAENAATAGEQDCARAEARTAPRTRAATIRADADAGAAMAASQKRPLKVKESMPNTFVPPPARVPKMPTHEVCAPPRNLRSPTKTARDEITNPGPRLFGGEPAASGLQQSNITSAIRSQMISSTAAAPGAKAGTSKEVHGLKRKVLEKNTRPPFNSIQTRQRNIDSAGAARAESNIPTARQNRRHVPETLIHIDEETTQSEEDEDVWLAEDTRRKGKEMKKIVNEKDNKEKCSKEKEFKEGYCENCRKKYEHFDDVSSSSATPRDNADGTTQHIVSNQHRKFALTDDNWTDLDKLLSHLGRRLKEPSSDGF</sequence>
<protein>
    <recommendedName>
        <fullName evidence="6">DBF4-type domain-containing protein</fullName>
    </recommendedName>
</protein>
<dbReference type="PANTHER" id="PTHR15375:SF26">
    <property type="entry name" value="PROTEIN CHIFFON"/>
    <property type="match status" value="1"/>
</dbReference>
<evidence type="ECO:0000259" key="6">
    <source>
        <dbReference type="PROSITE" id="PS51265"/>
    </source>
</evidence>
<organism evidence="7 8">
    <name type="scientific">Imshaugia aleurites</name>
    <dbReference type="NCBI Taxonomy" id="172621"/>
    <lineage>
        <taxon>Eukaryota</taxon>
        <taxon>Fungi</taxon>
        <taxon>Dikarya</taxon>
        <taxon>Ascomycota</taxon>
        <taxon>Pezizomycotina</taxon>
        <taxon>Lecanoromycetes</taxon>
        <taxon>OSLEUM clade</taxon>
        <taxon>Lecanoromycetidae</taxon>
        <taxon>Lecanorales</taxon>
        <taxon>Lecanorineae</taxon>
        <taxon>Parmeliaceae</taxon>
        <taxon>Imshaugia</taxon>
    </lineage>
</organism>
<dbReference type="Pfam" id="PF07535">
    <property type="entry name" value="zf-DBF"/>
    <property type="match status" value="1"/>
</dbReference>
<feature type="region of interest" description="Disordered" evidence="5">
    <location>
        <begin position="413"/>
        <end position="434"/>
    </location>
</feature>
<reference evidence="7" key="1">
    <citation type="submission" date="2021-03" db="EMBL/GenBank/DDBJ databases">
        <authorList>
            <person name="Tagirdzhanova G."/>
        </authorList>
    </citation>
    <scope>NUCLEOTIDE SEQUENCE</scope>
</reference>
<dbReference type="GO" id="GO:0043539">
    <property type="term" value="F:protein serine/threonine kinase activator activity"/>
    <property type="evidence" value="ECO:0007669"/>
    <property type="project" value="TreeGrafter"/>
</dbReference>
<evidence type="ECO:0000256" key="2">
    <source>
        <dbReference type="ARBA" id="ARBA00022771"/>
    </source>
</evidence>
<dbReference type="PROSITE" id="PS51265">
    <property type="entry name" value="ZF_DBF4"/>
    <property type="match status" value="1"/>
</dbReference>
<dbReference type="InterPro" id="IPR001357">
    <property type="entry name" value="BRCT_dom"/>
</dbReference>
<feature type="region of interest" description="Disordered" evidence="5">
    <location>
        <begin position="662"/>
        <end position="686"/>
    </location>
</feature>
<dbReference type="PANTHER" id="PTHR15375">
    <property type="entry name" value="ACTIVATOR OF S-PHASE KINASE-RELATED"/>
    <property type="match status" value="1"/>
</dbReference>
<keyword evidence="1" id="KW-0479">Metal-binding</keyword>
<feature type="region of interest" description="Disordered" evidence="5">
    <location>
        <begin position="1"/>
        <end position="40"/>
    </location>
</feature>
<evidence type="ECO:0000256" key="5">
    <source>
        <dbReference type="SAM" id="MobiDB-lite"/>
    </source>
</evidence>
<evidence type="ECO:0000256" key="3">
    <source>
        <dbReference type="ARBA" id="ARBA00022833"/>
    </source>
</evidence>
<dbReference type="InterPro" id="IPR051590">
    <property type="entry name" value="Replication_Regulatory_Kinase"/>
</dbReference>
<dbReference type="Pfam" id="PF22437">
    <property type="entry name" value="DBF4_BRCT"/>
    <property type="match status" value="1"/>
</dbReference>
<keyword evidence="3" id="KW-0862">Zinc</keyword>
<feature type="compositionally biased region" description="Polar residues" evidence="5">
    <location>
        <begin position="665"/>
        <end position="686"/>
    </location>
</feature>
<dbReference type="Pfam" id="PF00533">
    <property type="entry name" value="BRCT"/>
    <property type="match status" value="1"/>
</dbReference>
<dbReference type="GO" id="GO:1901987">
    <property type="term" value="P:regulation of cell cycle phase transition"/>
    <property type="evidence" value="ECO:0007669"/>
    <property type="project" value="TreeGrafter"/>
</dbReference>
<dbReference type="InterPro" id="IPR036420">
    <property type="entry name" value="BRCT_dom_sf"/>
</dbReference>
<dbReference type="CDD" id="cd00027">
    <property type="entry name" value="BRCT"/>
    <property type="match status" value="1"/>
</dbReference>
<dbReference type="OrthoDB" id="21380at2759"/>
<dbReference type="GO" id="GO:0010571">
    <property type="term" value="P:positive regulation of nuclear cell cycle DNA replication"/>
    <property type="evidence" value="ECO:0007669"/>
    <property type="project" value="TreeGrafter"/>
</dbReference>